<dbReference type="EMBL" id="WXYO01000007">
    <property type="protein sequence ID" value="NAS13468.1"/>
    <property type="molecule type" value="Genomic_DNA"/>
</dbReference>
<dbReference type="Gene3D" id="2.120.10.30">
    <property type="entry name" value="TolB, C-terminal domain"/>
    <property type="match status" value="1"/>
</dbReference>
<dbReference type="AlphaFoldDB" id="A0A6L9EG22"/>
<accession>A0A6L9EG22</accession>
<dbReference type="InterPro" id="IPR011659">
    <property type="entry name" value="WD40"/>
</dbReference>
<name>A0A6L9EG22_9FLAO</name>
<dbReference type="InterPro" id="IPR011042">
    <property type="entry name" value="6-blade_b-propeller_TolB-like"/>
</dbReference>
<sequence>MSSQPGSCIVFVLLLAVFSCTSKTEDVDVTPKGPFFGVIPKDYPQLLAPELLASPLEEFNGTFNPEGTEFYYTTVVQENFSKGLISFTKLREDQSWTAPAVAHFSGEADDYDPLFNPDGSRLYFSSRRPAKDTLSPYKSNIWFIEREGEGWSAPVVLPFTKNDDYYSSLTRDGIIYFNVWSTGNLFKAIPDGKHFEVKELDSTINRPYDQGDPFVSPDEDYLIFRGYGNDALGRGDLYISFNIDGNWTLPENLGEPINSRAHEMCPYVSSDGSIFIFASGRLTKAYNTSPLTELSGIQEKFRTGDNGELNLYYMSTDFIERLRQKHLDAK</sequence>
<dbReference type="SUPFAM" id="SSF82171">
    <property type="entry name" value="DPP6 N-terminal domain-like"/>
    <property type="match status" value="1"/>
</dbReference>
<protein>
    <recommendedName>
        <fullName evidence="4">WD40-like Beta Propeller Repeat</fullName>
    </recommendedName>
</protein>
<organism evidence="2 3">
    <name type="scientific">Poritiphilus flavus</name>
    <dbReference type="NCBI Taxonomy" id="2697053"/>
    <lineage>
        <taxon>Bacteria</taxon>
        <taxon>Pseudomonadati</taxon>
        <taxon>Bacteroidota</taxon>
        <taxon>Flavobacteriia</taxon>
        <taxon>Flavobacteriales</taxon>
        <taxon>Flavobacteriaceae</taxon>
        <taxon>Poritiphilus</taxon>
    </lineage>
</organism>
<dbReference type="Pfam" id="PF07676">
    <property type="entry name" value="PD40"/>
    <property type="match status" value="3"/>
</dbReference>
<feature type="chain" id="PRO_5027058084" description="WD40-like Beta Propeller Repeat" evidence="1">
    <location>
        <begin position="25"/>
        <end position="330"/>
    </location>
</feature>
<dbReference type="RefSeq" id="WP_161436510.1">
    <property type="nucleotide sequence ID" value="NZ_WXYO01000007.1"/>
</dbReference>
<evidence type="ECO:0000256" key="1">
    <source>
        <dbReference type="SAM" id="SignalP"/>
    </source>
</evidence>
<reference evidence="2 3" key="1">
    <citation type="submission" date="2020-01" db="EMBL/GenBank/DDBJ databases">
        <title>Bacteria diversity of Porities sp.</title>
        <authorList>
            <person name="Wang G."/>
        </authorList>
    </citation>
    <scope>NUCLEOTIDE SEQUENCE [LARGE SCALE GENOMIC DNA]</scope>
    <source>
        <strain evidence="2 3">R33</strain>
    </source>
</reference>
<comment type="caution">
    <text evidence="2">The sequence shown here is derived from an EMBL/GenBank/DDBJ whole genome shotgun (WGS) entry which is preliminary data.</text>
</comment>
<dbReference type="Proteomes" id="UP000475249">
    <property type="component" value="Unassembled WGS sequence"/>
</dbReference>
<evidence type="ECO:0000313" key="3">
    <source>
        <dbReference type="Proteomes" id="UP000475249"/>
    </source>
</evidence>
<gene>
    <name evidence="2" type="ORF">GTQ38_15755</name>
</gene>
<keyword evidence="3" id="KW-1185">Reference proteome</keyword>
<keyword evidence="1" id="KW-0732">Signal</keyword>
<feature type="signal peptide" evidence="1">
    <location>
        <begin position="1"/>
        <end position="24"/>
    </location>
</feature>
<evidence type="ECO:0008006" key="4">
    <source>
        <dbReference type="Google" id="ProtNLM"/>
    </source>
</evidence>
<proteinExistence type="predicted"/>
<evidence type="ECO:0000313" key="2">
    <source>
        <dbReference type="EMBL" id="NAS13468.1"/>
    </source>
</evidence>